<protein>
    <submittedName>
        <fullName evidence="1">Uncharacterized protein</fullName>
    </submittedName>
</protein>
<proteinExistence type="predicted"/>
<evidence type="ECO:0000313" key="1">
    <source>
        <dbReference type="EMBL" id="MBB3209005.1"/>
    </source>
</evidence>
<evidence type="ECO:0000313" key="2">
    <source>
        <dbReference type="Proteomes" id="UP000536179"/>
    </source>
</evidence>
<comment type="caution">
    <text evidence="1">The sequence shown here is derived from an EMBL/GenBank/DDBJ whole genome shotgun (WGS) entry which is preliminary data.</text>
</comment>
<organism evidence="1 2">
    <name type="scientific">Aporhodopirellula rubra</name>
    <dbReference type="NCBI Taxonomy" id="980271"/>
    <lineage>
        <taxon>Bacteria</taxon>
        <taxon>Pseudomonadati</taxon>
        <taxon>Planctomycetota</taxon>
        <taxon>Planctomycetia</taxon>
        <taxon>Pirellulales</taxon>
        <taxon>Pirellulaceae</taxon>
        <taxon>Aporhodopirellula</taxon>
    </lineage>
</organism>
<accession>A0A7W5H8F0</accession>
<dbReference type="Proteomes" id="UP000536179">
    <property type="component" value="Unassembled WGS sequence"/>
</dbReference>
<reference evidence="1 2" key="1">
    <citation type="submission" date="2020-08" db="EMBL/GenBank/DDBJ databases">
        <title>Genomic Encyclopedia of Type Strains, Phase III (KMG-III): the genomes of soil and plant-associated and newly described type strains.</title>
        <authorList>
            <person name="Whitman W."/>
        </authorList>
    </citation>
    <scope>NUCLEOTIDE SEQUENCE [LARGE SCALE GENOMIC DNA]</scope>
    <source>
        <strain evidence="1 2">CECT 8075</strain>
    </source>
</reference>
<sequence>MIILSPLAAKGGKACPSKAVGEMRMSVATTGPPWPGNPTVDPADLTPQIPARREMPAWSWSQERLVTGTTGPNNNALHLCSDVIFCSDVAFQNSPAGMVYFWGCPCGVVARKFAPGMGPLGIFEAISVVFSRWPPIAESARV</sequence>
<dbReference type="AlphaFoldDB" id="A0A7W5H8F0"/>
<dbReference type="EMBL" id="JACHXU010000020">
    <property type="protein sequence ID" value="MBB3209005.1"/>
    <property type="molecule type" value="Genomic_DNA"/>
</dbReference>
<gene>
    <name evidence="1" type="ORF">FHS27_004841</name>
</gene>
<keyword evidence="2" id="KW-1185">Reference proteome</keyword>
<name>A0A7W5H8F0_9BACT</name>